<evidence type="ECO:0000313" key="2">
    <source>
        <dbReference type="Proteomes" id="UP000002037"/>
    </source>
</evidence>
<sequence length="716" mass="82019">MDSPFQQFLDSRGIQRVRRKHRLSSSSIRSRATSEGNIRINTIVSNIRNENEVQLSGSDNEEVIEDEPLGIIQISNDVEESFDDFYNTRRESFGGRNVVITSDEELDKSFEYVSGMSNSSVSSESSSADFTINESDKFEFKVKSTEFNDEEYCTIDNSDFSRILYKSPSEKFSNSLKLKHFGIKKIFADDFRKFKNNLSTVISDGVNDFLVLALNSELVFLTFDKMTHLPSTQLLRLDTSPPFTSSTDRLISTWPYFPHTINFIKSGMFNGEQTLAACTDDGTLLMWYSKTIMALISEFEKQHKHDNDHDSAIASASATNTSATVIKPDFQIKMEASLWGLDFKTYNGHNIIVASDNSQSVVLLYYHSVDERFYHVKSHQILHNIPEVSIVSCKECDGEHVVEVSCVSISGEIIIFEFKFSFNEGPLNKEDFEYFKKELYYYVDSTMERLENRNGIEPNELSILKSKKFGRLNFEEPLGISRIVLNEDCWTIKPLDSRWFLPVGSIKDVFGDCKIDETNELKRIEKESRILGKPSGIFQYFQSKTVSFEQASEESYRNAKLTNVDDEYRRVHKEFINGSTNELLLVSTARKLALFRFPSLFCNCSTPKVFDLPIPFNDESKFTNRMSITHLIPELSCFIAVTQQGLVTVMRLCSYKGIYGMRQEYIFPNAMSLSLGYHGYRTIIGLSVRKRTVDIPCYHLYISYNDGLVIGYQLSL</sequence>
<dbReference type="InterPro" id="IPR014839">
    <property type="entry name" value="Crt10"/>
</dbReference>
<dbReference type="HOGENOM" id="CLU_009086_0_0_1"/>
<dbReference type="EMBL" id="GG692403">
    <property type="protein sequence ID" value="EER30766.1"/>
    <property type="molecule type" value="Genomic_DNA"/>
</dbReference>
<protein>
    <submittedName>
        <fullName evidence="1">Uncharacterized protein</fullName>
    </submittedName>
</protein>
<gene>
    <name evidence="1" type="ORF">CTRG_05762</name>
</gene>
<dbReference type="STRING" id="294747.C5MI69"/>
<dbReference type="OrthoDB" id="4068815at2759"/>
<dbReference type="InterPro" id="IPR036322">
    <property type="entry name" value="WD40_repeat_dom_sf"/>
</dbReference>
<dbReference type="KEGG" id="ctp:CTRG_05762"/>
<dbReference type="Pfam" id="PF08728">
    <property type="entry name" value="CRT10"/>
    <property type="match status" value="2"/>
</dbReference>
<name>C5MI69_CANTT</name>
<dbReference type="RefSeq" id="XP_002551464.1">
    <property type="nucleotide sequence ID" value="XM_002551418.1"/>
</dbReference>
<accession>C5MI69</accession>
<dbReference type="GeneID" id="8300978"/>
<evidence type="ECO:0000313" key="1">
    <source>
        <dbReference type="EMBL" id="EER30766.1"/>
    </source>
</evidence>
<dbReference type="AlphaFoldDB" id="C5MI69"/>
<organism evidence="1 2">
    <name type="scientific">Candida tropicalis (strain ATCC MYA-3404 / T1)</name>
    <name type="common">Yeast</name>
    <dbReference type="NCBI Taxonomy" id="294747"/>
    <lineage>
        <taxon>Eukaryota</taxon>
        <taxon>Fungi</taxon>
        <taxon>Dikarya</taxon>
        <taxon>Ascomycota</taxon>
        <taxon>Saccharomycotina</taxon>
        <taxon>Pichiomycetes</taxon>
        <taxon>Debaryomycetaceae</taxon>
        <taxon>Candida/Lodderomyces clade</taxon>
        <taxon>Candida</taxon>
    </lineage>
</organism>
<proteinExistence type="predicted"/>
<dbReference type="Proteomes" id="UP000002037">
    <property type="component" value="Unassembled WGS sequence"/>
</dbReference>
<dbReference type="eggNOG" id="ENOG502S3HW">
    <property type="taxonomic scope" value="Eukaryota"/>
</dbReference>
<reference evidence="1 2" key="1">
    <citation type="journal article" date="2009" name="Nature">
        <title>Evolution of pathogenicity and sexual reproduction in eight Candida genomes.</title>
        <authorList>
            <person name="Butler G."/>
            <person name="Rasmussen M.D."/>
            <person name="Lin M.F."/>
            <person name="Santos M.A."/>
            <person name="Sakthikumar S."/>
            <person name="Munro C.A."/>
            <person name="Rheinbay E."/>
            <person name="Grabherr M."/>
            <person name="Forche A."/>
            <person name="Reedy J.L."/>
            <person name="Agrafioti I."/>
            <person name="Arnaud M.B."/>
            <person name="Bates S."/>
            <person name="Brown A.J."/>
            <person name="Brunke S."/>
            <person name="Costanzo M.C."/>
            <person name="Fitzpatrick D.A."/>
            <person name="de Groot P.W."/>
            <person name="Harris D."/>
            <person name="Hoyer L.L."/>
            <person name="Hube B."/>
            <person name="Klis F.M."/>
            <person name="Kodira C."/>
            <person name="Lennard N."/>
            <person name="Logue M.E."/>
            <person name="Martin R."/>
            <person name="Neiman A.M."/>
            <person name="Nikolaou E."/>
            <person name="Quail M.A."/>
            <person name="Quinn J."/>
            <person name="Santos M.C."/>
            <person name="Schmitzberger F.F."/>
            <person name="Sherlock G."/>
            <person name="Shah P."/>
            <person name="Silverstein K.A."/>
            <person name="Skrzypek M.S."/>
            <person name="Soll D."/>
            <person name="Staggs R."/>
            <person name="Stansfield I."/>
            <person name="Stumpf M.P."/>
            <person name="Sudbery P.E."/>
            <person name="Srikantha T."/>
            <person name="Zeng Q."/>
            <person name="Berman J."/>
            <person name="Berriman M."/>
            <person name="Heitman J."/>
            <person name="Gow N.A."/>
            <person name="Lorenz M.C."/>
            <person name="Birren B.W."/>
            <person name="Kellis M."/>
            <person name="Cuomo C.A."/>
        </authorList>
    </citation>
    <scope>NUCLEOTIDE SEQUENCE [LARGE SCALE GENOMIC DNA]</scope>
    <source>
        <strain evidence="2">ATCC MYA-3404 / T1</strain>
    </source>
</reference>
<dbReference type="VEuPathDB" id="FungiDB:CTRG_05762"/>
<dbReference type="SUPFAM" id="SSF50978">
    <property type="entry name" value="WD40 repeat-like"/>
    <property type="match status" value="1"/>
</dbReference>
<keyword evidence="2" id="KW-1185">Reference proteome</keyword>